<organism evidence="2 3">
    <name type="scientific">Candidatus Coprosoma intestinipullorum</name>
    <dbReference type="NCBI Taxonomy" id="2840752"/>
    <lineage>
        <taxon>Bacteria</taxon>
        <taxon>Bacillati</taxon>
        <taxon>Bacillota</taxon>
        <taxon>Bacillota incertae sedis</taxon>
        <taxon>Candidatus Coprosoma</taxon>
    </lineage>
</organism>
<proteinExistence type="predicted"/>
<protein>
    <submittedName>
        <fullName evidence="2">IS1595 family transposase</fullName>
    </submittedName>
</protein>
<accession>A0A9D1CZH1</accession>
<reference evidence="2" key="1">
    <citation type="submission" date="2020-10" db="EMBL/GenBank/DDBJ databases">
        <authorList>
            <person name="Gilroy R."/>
        </authorList>
    </citation>
    <scope>NUCLEOTIDE SEQUENCE</scope>
    <source>
        <strain evidence="2">CHK147-3167</strain>
    </source>
</reference>
<evidence type="ECO:0000259" key="1">
    <source>
        <dbReference type="SMART" id="SM01126"/>
    </source>
</evidence>
<dbReference type="InterPro" id="IPR024445">
    <property type="entry name" value="Tnp_ISXO2-like"/>
</dbReference>
<dbReference type="NCBIfam" id="NF033547">
    <property type="entry name" value="transpos_IS1595"/>
    <property type="match status" value="1"/>
</dbReference>
<dbReference type="Pfam" id="PF12762">
    <property type="entry name" value="DDE_Tnp_IS1595"/>
    <property type="match status" value="1"/>
</dbReference>
<name>A0A9D1CZH1_9FIRM</name>
<feature type="domain" description="ISXO2-like transposase" evidence="1">
    <location>
        <begin position="143"/>
        <end position="301"/>
    </location>
</feature>
<dbReference type="EMBL" id="DVFV01000041">
    <property type="protein sequence ID" value="HIQ90406.1"/>
    <property type="molecule type" value="Genomic_DNA"/>
</dbReference>
<dbReference type="AlphaFoldDB" id="A0A9D1CZH1"/>
<reference evidence="2" key="2">
    <citation type="journal article" date="2021" name="PeerJ">
        <title>Extensive microbial diversity within the chicken gut microbiome revealed by metagenomics and culture.</title>
        <authorList>
            <person name="Gilroy R."/>
            <person name="Ravi A."/>
            <person name="Getino M."/>
            <person name="Pursley I."/>
            <person name="Horton D.L."/>
            <person name="Alikhan N.F."/>
            <person name="Baker D."/>
            <person name="Gharbi K."/>
            <person name="Hall N."/>
            <person name="Watson M."/>
            <person name="Adriaenssens E.M."/>
            <person name="Foster-Nyarko E."/>
            <person name="Jarju S."/>
            <person name="Secka A."/>
            <person name="Antonio M."/>
            <person name="Oren A."/>
            <person name="Chaudhuri R.R."/>
            <person name="La Ragione R."/>
            <person name="Hildebrand F."/>
            <person name="Pallen M.J."/>
        </authorList>
    </citation>
    <scope>NUCLEOTIDE SEQUENCE</scope>
    <source>
        <strain evidence="2">CHK147-3167</strain>
    </source>
</reference>
<evidence type="ECO:0000313" key="2">
    <source>
        <dbReference type="EMBL" id="HIQ90406.1"/>
    </source>
</evidence>
<dbReference type="Proteomes" id="UP000886786">
    <property type="component" value="Unassembled WGS sequence"/>
</dbReference>
<evidence type="ECO:0000313" key="3">
    <source>
        <dbReference type="Proteomes" id="UP000886786"/>
    </source>
</evidence>
<comment type="caution">
    <text evidence="2">The sequence shown here is derived from an EMBL/GenBank/DDBJ whole genome shotgun (WGS) entry which is preliminary data.</text>
</comment>
<dbReference type="SMART" id="SM01126">
    <property type="entry name" value="DDE_Tnp_IS1595"/>
    <property type="match status" value="1"/>
</dbReference>
<gene>
    <name evidence="2" type="ORF">IAB27_02105</name>
</gene>
<sequence>MNITELIKDLDPVSIIEFKNYLLENLTELCSEKNSNSKIIASHRHNELYCEKCGCKFYKNGKTKNGIQKYICSGCKVTISETTNTVIYHSKLPFEIWGNVIDNLLDGFSLRRIAEENNISLLTSFRVRHKVLFALENFINNITLSGEIQSDEKYFSINLKGTKSNNMPRYSKKRSSTTSPYRGISHHKICVVSSIDENDNLSLKITGLGRCTTQMLEDSLGHKLNNAKSINADSASAYQDFCKNHNLKLKTVPSGFHSNGRINIAEINGVHSQLETWLSKFRGVSTRHLQEYLNWFTYIFIMKKRFKLSKLKTESYCNIVLDKNYIKSNMIFSIDMPININVAYAEYINQS</sequence>